<dbReference type="InterPro" id="IPR000531">
    <property type="entry name" value="Beta-barrel_TonB"/>
</dbReference>
<feature type="signal peptide" evidence="14">
    <location>
        <begin position="1"/>
        <end position="26"/>
    </location>
</feature>
<keyword evidence="3 11" id="KW-0813">Transport</keyword>
<dbReference type="GO" id="GO:0044718">
    <property type="term" value="P:siderophore transmembrane transport"/>
    <property type="evidence" value="ECO:0007669"/>
    <property type="project" value="TreeGrafter"/>
</dbReference>
<evidence type="ECO:0000256" key="8">
    <source>
        <dbReference type="ARBA" id="ARBA00023136"/>
    </source>
</evidence>
<keyword evidence="8 11" id="KW-0472">Membrane</keyword>
<evidence type="ECO:0000256" key="9">
    <source>
        <dbReference type="ARBA" id="ARBA00023170"/>
    </source>
</evidence>
<evidence type="ECO:0000256" key="10">
    <source>
        <dbReference type="ARBA" id="ARBA00023237"/>
    </source>
</evidence>
<evidence type="ECO:0000256" key="11">
    <source>
        <dbReference type="PROSITE-ProRule" id="PRU01360"/>
    </source>
</evidence>
<accession>A0A212LFD2</accession>
<evidence type="ECO:0000256" key="6">
    <source>
        <dbReference type="ARBA" id="ARBA00022729"/>
    </source>
</evidence>
<gene>
    <name evidence="17" type="ORF">KL86PLE_40090</name>
</gene>
<evidence type="ECO:0000259" key="16">
    <source>
        <dbReference type="Pfam" id="PF07715"/>
    </source>
</evidence>
<keyword evidence="4 11" id="KW-1134">Transmembrane beta strand</keyword>
<dbReference type="InterPro" id="IPR012910">
    <property type="entry name" value="Plug_dom"/>
</dbReference>
<evidence type="ECO:0000256" key="4">
    <source>
        <dbReference type="ARBA" id="ARBA00022452"/>
    </source>
</evidence>
<evidence type="ECO:0000256" key="14">
    <source>
        <dbReference type="SAM" id="SignalP"/>
    </source>
</evidence>
<dbReference type="EMBL" id="FMJD01000008">
    <property type="protein sequence ID" value="SCM76286.1"/>
    <property type="molecule type" value="Genomic_DNA"/>
</dbReference>
<dbReference type="Pfam" id="PF07715">
    <property type="entry name" value="Plug"/>
    <property type="match status" value="1"/>
</dbReference>
<evidence type="ECO:0000256" key="5">
    <source>
        <dbReference type="ARBA" id="ARBA00022692"/>
    </source>
</evidence>
<proteinExistence type="inferred from homology"/>
<dbReference type="Pfam" id="PF00593">
    <property type="entry name" value="TonB_dep_Rec_b-barrel"/>
    <property type="match status" value="1"/>
</dbReference>
<evidence type="ECO:0000256" key="3">
    <source>
        <dbReference type="ARBA" id="ARBA00022448"/>
    </source>
</evidence>
<feature type="compositionally biased region" description="Polar residues" evidence="13">
    <location>
        <begin position="221"/>
        <end position="233"/>
    </location>
</feature>
<dbReference type="GO" id="GO:0015344">
    <property type="term" value="F:siderophore uptake transmembrane transporter activity"/>
    <property type="evidence" value="ECO:0007669"/>
    <property type="project" value="TreeGrafter"/>
</dbReference>
<keyword evidence="5 11" id="KW-0812">Transmembrane</keyword>
<dbReference type="InterPro" id="IPR010949">
    <property type="entry name" value="TonB_Hb/transfer/lactofer_rcpt"/>
</dbReference>
<evidence type="ECO:0000256" key="1">
    <source>
        <dbReference type="ARBA" id="ARBA00004571"/>
    </source>
</evidence>
<comment type="subcellular location">
    <subcellularLocation>
        <location evidence="1 11">Cell outer membrane</location>
        <topology evidence="1 11">Multi-pass membrane protein</topology>
    </subcellularLocation>
</comment>
<dbReference type="PANTHER" id="PTHR30069">
    <property type="entry name" value="TONB-DEPENDENT OUTER MEMBRANE RECEPTOR"/>
    <property type="match status" value="1"/>
</dbReference>
<dbReference type="GO" id="GO:0009279">
    <property type="term" value="C:cell outer membrane"/>
    <property type="evidence" value="ECO:0007669"/>
    <property type="project" value="UniProtKB-SubCell"/>
</dbReference>
<dbReference type="InterPro" id="IPR039426">
    <property type="entry name" value="TonB-dep_rcpt-like"/>
</dbReference>
<dbReference type="SUPFAM" id="SSF56935">
    <property type="entry name" value="Porins"/>
    <property type="match status" value="1"/>
</dbReference>
<keyword evidence="6 14" id="KW-0732">Signal</keyword>
<dbReference type="InterPro" id="IPR037066">
    <property type="entry name" value="Plug_dom_sf"/>
</dbReference>
<evidence type="ECO:0000256" key="13">
    <source>
        <dbReference type="SAM" id="MobiDB-lite"/>
    </source>
</evidence>
<evidence type="ECO:0000256" key="2">
    <source>
        <dbReference type="ARBA" id="ARBA00009810"/>
    </source>
</evidence>
<dbReference type="AlphaFoldDB" id="A0A212LFD2"/>
<feature type="domain" description="TonB-dependent receptor plug" evidence="16">
    <location>
        <begin position="56"/>
        <end position="159"/>
    </location>
</feature>
<dbReference type="PANTHER" id="PTHR30069:SF29">
    <property type="entry name" value="HEMOGLOBIN AND HEMOGLOBIN-HAPTOGLOBIN-BINDING PROTEIN 1-RELATED"/>
    <property type="match status" value="1"/>
</dbReference>
<dbReference type="InterPro" id="IPR036942">
    <property type="entry name" value="Beta-barrel_TonB_sf"/>
</dbReference>
<keyword evidence="7 12" id="KW-0798">TonB box</keyword>
<dbReference type="NCBIfam" id="TIGR01785">
    <property type="entry name" value="TonB-hemin"/>
    <property type="match status" value="1"/>
</dbReference>
<dbReference type="CDD" id="cd01347">
    <property type="entry name" value="ligand_gated_channel"/>
    <property type="match status" value="1"/>
</dbReference>
<sequence length="726" mass="79384">MIILKSRSRWAAYTALALLAATRALAQEAEETTSSDDTVLEQIIVKGDRAKGTAADTPLATKTTRKTIAEKDIQDLDDLGNTTEPGISYVANSQSVNIRGLENDRVLTTIDGITIPYLADMVWGSDGGVNSYDFTSLAGIDILRGSDSSRAGSGAMGGAVILRTLEPEDLIQPGKDWGGFAKSIYDSSDNSVIGSVAAAKRIGNTSILFQGSYKNGHETETAGSNDSTGSSRTAADPADYHNTNMLFKIRHELEGGHTIGLTAERYNTDKDTDVRSSYSSTYTSYDRHEETTRSRISLDYLYDAISDKSLIDSLWASLYYQKLEKENGYLAYRTTSPVGDYGRTSDTEEGSVGLAGAATGLYSTGALRHEVTLGTNVSFSSSHQYTTGVDNCATDYASGCAYYHTNQSDTPDVDGTKIGVYLDDRVAIGDSNVSLTPGIRFDYFNYRPQSTAEYEANDGYDGLPDAFSDYAFSPKLRAEWQARPQMLLFAQWAMSFKAPTAAELYGNYDNAPYYRQVGNPDLESEIGNGFEIGTNLGDEKFGGRITGFYNRYKNFIDTDVVAESGYYLGTYRYYNRDRVRIYGVEAQGHKVFDNGFNLRASLAYAKGEDLDTGEALASVAPLKAILGVGYAQETWGANLDWVGVKGVSEDSTANFKAPGYGIVNLTGWWEPEQLKGVRFQAGVYNVFDREYYDALETKDVTSITSANQALYSEAGRYFKLSVTKTF</sequence>
<dbReference type="GO" id="GO:0015232">
    <property type="term" value="F:heme transmembrane transporter activity"/>
    <property type="evidence" value="ECO:0007669"/>
    <property type="project" value="InterPro"/>
</dbReference>
<dbReference type="PROSITE" id="PS52016">
    <property type="entry name" value="TONB_DEPENDENT_REC_3"/>
    <property type="match status" value="1"/>
</dbReference>
<feature type="region of interest" description="Disordered" evidence="13">
    <location>
        <begin position="217"/>
        <end position="237"/>
    </location>
</feature>
<dbReference type="RefSeq" id="WP_288196501.1">
    <property type="nucleotide sequence ID" value="NZ_LT608334.1"/>
</dbReference>
<organism evidence="17">
    <name type="scientific">uncultured Pleomorphomonas sp</name>
    <dbReference type="NCBI Taxonomy" id="442121"/>
    <lineage>
        <taxon>Bacteria</taxon>
        <taxon>Pseudomonadati</taxon>
        <taxon>Pseudomonadota</taxon>
        <taxon>Alphaproteobacteria</taxon>
        <taxon>Hyphomicrobiales</taxon>
        <taxon>Pleomorphomonadaceae</taxon>
        <taxon>Pleomorphomonas</taxon>
        <taxon>environmental samples</taxon>
    </lineage>
</organism>
<dbReference type="NCBIfam" id="TIGR01786">
    <property type="entry name" value="TonB-hemlactrns"/>
    <property type="match status" value="1"/>
</dbReference>
<name>A0A212LFD2_9HYPH</name>
<evidence type="ECO:0000256" key="7">
    <source>
        <dbReference type="ARBA" id="ARBA00023077"/>
    </source>
</evidence>
<reference evidence="17" key="1">
    <citation type="submission" date="2016-08" db="EMBL/GenBank/DDBJ databases">
        <authorList>
            <person name="Seilhamer J.J."/>
        </authorList>
    </citation>
    <scope>NUCLEOTIDE SEQUENCE</scope>
    <source>
        <strain evidence="17">86</strain>
    </source>
</reference>
<dbReference type="Gene3D" id="2.40.170.20">
    <property type="entry name" value="TonB-dependent receptor, beta-barrel domain"/>
    <property type="match status" value="1"/>
</dbReference>
<feature type="chain" id="PRO_5012035746" evidence="14">
    <location>
        <begin position="27"/>
        <end position="726"/>
    </location>
</feature>
<evidence type="ECO:0000256" key="12">
    <source>
        <dbReference type="RuleBase" id="RU003357"/>
    </source>
</evidence>
<keyword evidence="9 17" id="KW-0675">Receptor</keyword>
<feature type="domain" description="TonB-dependent receptor-like beta-barrel" evidence="15">
    <location>
        <begin position="259"/>
        <end position="686"/>
    </location>
</feature>
<protein>
    <submittedName>
        <fullName evidence="17">Outer membrane heme receptor</fullName>
    </submittedName>
</protein>
<dbReference type="InterPro" id="IPR011276">
    <property type="entry name" value="TonB_haem/Hb_rcpt"/>
</dbReference>
<comment type="similarity">
    <text evidence="2 11 12">Belongs to the TonB-dependent receptor family.</text>
</comment>
<dbReference type="Gene3D" id="2.170.130.10">
    <property type="entry name" value="TonB-dependent receptor, plug domain"/>
    <property type="match status" value="1"/>
</dbReference>
<evidence type="ECO:0000313" key="17">
    <source>
        <dbReference type="EMBL" id="SCM76286.1"/>
    </source>
</evidence>
<evidence type="ECO:0000259" key="15">
    <source>
        <dbReference type="Pfam" id="PF00593"/>
    </source>
</evidence>
<keyword evidence="10 11" id="KW-0998">Cell outer membrane</keyword>